<name>A0A859DNH5_9FIRM</name>
<dbReference type="EMBL" id="CP046051">
    <property type="protein sequence ID" value="QKN23099.1"/>
    <property type="molecule type" value="Genomic_DNA"/>
</dbReference>
<evidence type="ECO:0000313" key="2">
    <source>
        <dbReference type="Proteomes" id="UP000501316"/>
    </source>
</evidence>
<gene>
    <name evidence="1" type="ORF">GJQ69_00515</name>
</gene>
<accession>A0A859DNH5</accession>
<dbReference type="KEGG" id="clf:GJQ69_00515"/>
<dbReference type="RefSeq" id="WP_174192610.1">
    <property type="nucleotide sequence ID" value="NZ_CP046051.1"/>
</dbReference>
<sequence length="104" mass="11592">MEAEAELLDNAVEAVLLRDVRVWEEALREEVTVRDEVRCVYVRECVFCREETTVRLEEAALGVDSWEDTVGFDDTADTVPFETAAVELLFPPAPETACTGIPTA</sequence>
<reference evidence="1 2" key="1">
    <citation type="submission" date="2019-11" db="EMBL/GenBank/DDBJ databases">
        <authorList>
            <person name="Ren C."/>
            <person name="Wang H."/>
            <person name="Xu Y."/>
        </authorList>
    </citation>
    <scope>NUCLEOTIDE SEQUENCE [LARGE SCALE GENOMIC DNA]</scope>
    <source>
        <strain evidence="1 2">LBM 19010</strain>
    </source>
</reference>
<dbReference type="Proteomes" id="UP000501316">
    <property type="component" value="Chromosome"/>
</dbReference>
<organism evidence="1 2">
    <name type="scientific">Caproicibacterium lactatifermentans</name>
    <dbReference type="NCBI Taxonomy" id="2666138"/>
    <lineage>
        <taxon>Bacteria</taxon>
        <taxon>Bacillati</taxon>
        <taxon>Bacillota</taxon>
        <taxon>Clostridia</taxon>
        <taxon>Eubacteriales</taxon>
        <taxon>Oscillospiraceae</taxon>
        <taxon>Caproicibacterium</taxon>
    </lineage>
</organism>
<protein>
    <submittedName>
        <fullName evidence="1">Uncharacterized protein</fullName>
    </submittedName>
</protein>
<evidence type="ECO:0000313" key="1">
    <source>
        <dbReference type="EMBL" id="QKN23099.1"/>
    </source>
</evidence>
<proteinExistence type="predicted"/>
<dbReference type="AlphaFoldDB" id="A0A859DNH5"/>